<evidence type="ECO:0000256" key="2">
    <source>
        <dbReference type="ARBA" id="ARBA00023002"/>
    </source>
</evidence>
<dbReference type="InterPro" id="IPR050097">
    <property type="entry name" value="Ferredoxin-NADP_redctase_2"/>
</dbReference>
<sequence>MYDLLVIGAGPAGISMAVEAHKAGIDSSKILIIEKAEEHSFTIKKYYPDSKLVTANYKGFEAKCTGVMCIPDLTKHETISYLDKAINENNLTVQYNETVWKLHQNEDKSFIIYTDKNQYHAKIVTIAIGILGKPNKPEYKIPHSLKDKALFDVTSVEIKNSKVIVVGGGDSASEYCQFLVQNGNDVTLSYRRANFNRMNEINQESILELEREGKLRILRESNIESLSDNNGKPFVKFKEEKFGEEIFDYVVYALGGTTPDNFLKMLGIEFDGESPVLKEHYETSVQGLFLTGDLTAGSKGGSIIWAFNSANTAMKKICKDYLNCKIDL</sequence>
<gene>
    <name evidence="3" type="ORF">P0M35_10820</name>
</gene>
<keyword evidence="4" id="KW-1185">Reference proteome</keyword>
<dbReference type="InterPro" id="IPR036188">
    <property type="entry name" value="FAD/NAD-bd_sf"/>
</dbReference>
<evidence type="ECO:0000313" key="3">
    <source>
        <dbReference type="EMBL" id="MDF1612644.1"/>
    </source>
</evidence>
<dbReference type="Pfam" id="PF13738">
    <property type="entry name" value="Pyr_redox_3"/>
    <property type="match status" value="1"/>
</dbReference>
<dbReference type="Proteomes" id="UP001221302">
    <property type="component" value="Unassembled WGS sequence"/>
</dbReference>
<keyword evidence="1" id="KW-0285">Flavoprotein</keyword>
<accession>A0AAE3P1H5</accession>
<dbReference type="SUPFAM" id="SSF51905">
    <property type="entry name" value="FAD/NAD(P)-binding domain"/>
    <property type="match status" value="1"/>
</dbReference>
<dbReference type="PRINTS" id="PR00469">
    <property type="entry name" value="PNDRDTASEII"/>
</dbReference>
<evidence type="ECO:0000256" key="1">
    <source>
        <dbReference type="ARBA" id="ARBA00022630"/>
    </source>
</evidence>
<dbReference type="PANTHER" id="PTHR48105">
    <property type="entry name" value="THIOREDOXIN REDUCTASE 1-RELATED-RELATED"/>
    <property type="match status" value="1"/>
</dbReference>
<dbReference type="PRINTS" id="PR00368">
    <property type="entry name" value="FADPNR"/>
</dbReference>
<organism evidence="3 4">
    <name type="scientific">Stygiobacter electus</name>
    <dbReference type="NCBI Taxonomy" id="3032292"/>
    <lineage>
        <taxon>Bacteria</taxon>
        <taxon>Pseudomonadati</taxon>
        <taxon>Ignavibacteriota</taxon>
        <taxon>Ignavibacteria</taxon>
        <taxon>Ignavibacteriales</taxon>
        <taxon>Melioribacteraceae</taxon>
        <taxon>Stygiobacter</taxon>
    </lineage>
</organism>
<evidence type="ECO:0000313" key="4">
    <source>
        <dbReference type="Proteomes" id="UP001221302"/>
    </source>
</evidence>
<dbReference type="GO" id="GO:0016491">
    <property type="term" value="F:oxidoreductase activity"/>
    <property type="evidence" value="ECO:0007669"/>
    <property type="project" value="UniProtKB-KW"/>
</dbReference>
<dbReference type="AlphaFoldDB" id="A0AAE3P1H5"/>
<comment type="caution">
    <text evidence="3">The sequence shown here is derived from an EMBL/GenBank/DDBJ whole genome shotgun (WGS) entry which is preliminary data.</text>
</comment>
<dbReference type="EMBL" id="JARGDL010000016">
    <property type="protein sequence ID" value="MDF1612644.1"/>
    <property type="molecule type" value="Genomic_DNA"/>
</dbReference>
<proteinExistence type="predicted"/>
<dbReference type="RefSeq" id="WP_321536415.1">
    <property type="nucleotide sequence ID" value="NZ_JARGDL010000016.1"/>
</dbReference>
<keyword evidence="2" id="KW-0560">Oxidoreductase</keyword>
<name>A0AAE3P1H5_9BACT</name>
<protein>
    <submittedName>
        <fullName evidence="3">NAD(P)-binding domain-containing protein</fullName>
    </submittedName>
</protein>
<dbReference type="Gene3D" id="3.50.50.60">
    <property type="entry name" value="FAD/NAD(P)-binding domain"/>
    <property type="match status" value="2"/>
</dbReference>
<reference evidence="3" key="1">
    <citation type="submission" date="2023-03" db="EMBL/GenBank/DDBJ databases">
        <title>Stygiobacter electus gen. nov., sp. nov., facultatively anaerobic thermotolerant bacterium of the class Ignavibacteria from a well of Yessentuki mineral water deposit.</title>
        <authorList>
            <person name="Podosokorskaya O.A."/>
            <person name="Elcheninov A.G."/>
            <person name="Petrova N.F."/>
            <person name="Zavarzina D.G."/>
            <person name="Kublanov I.V."/>
            <person name="Merkel A.Y."/>
        </authorList>
    </citation>
    <scope>NUCLEOTIDE SEQUENCE</scope>
    <source>
        <strain evidence="3">09-Me</strain>
    </source>
</reference>